<organism evidence="3 4">
    <name type="scientific">Lysobacter enzymogenes</name>
    <dbReference type="NCBI Taxonomy" id="69"/>
    <lineage>
        <taxon>Bacteria</taxon>
        <taxon>Pseudomonadati</taxon>
        <taxon>Pseudomonadota</taxon>
        <taxon>Gammaproteobacteria</taxon>
        <taxon>Lysobacterales</taxon>
        <taxon>Lysobacteraceae</taxon>
        <taxon>Lysobacter</taxon>
    </lineage>
</organism>
<evidence type="ECO:0000313" key="4">
    <source>
        <dbReference type="Proteomes" id="UP000218824"/>
    </source>
</evidence>
<dbReference type="Pfam" id="PF13827">
    <property type="entry name" value="DUF4189"/>
    <property type="match status" value="1"/>
</dbReference>
<gene>
    <name evidence="3" type="ORF">LEN_2221</name>
</gene>
<sequence>MKSPHILNVAFLSLVLIALSWSGRADACPQGTIPNPIGAGGQPECIPGENHQNWGGTTGSSQPSAVWAKRWGAISYDGDAGKFGTANAMESKRKAEKQAIATCAAKGATNCKIVLTYNNQCGAMAFADGNMTVAHAPTDREAASSAMEGCNNKVGAGQCKIYYSDCSFAERVR</sequence>
<dbReference type="RefSeq" id="WP_096377795.1">
    <property type="nucleotide sequence ID" value="NZ_AP014940.1"/>
</dbReference>
<name>A0AAU9AIX0_LYSEN</name>
<dbReference type="GeneID" id="83064089"/>
<feature type="signal peptide" evidence="1">
    <location>
        <begin position="1"/>
        <end position="27"/>
    </location>
</feature>
<evidence type="ECO:0000313" key="3">
    <source>
        <dbReference type="EMBL" id="BAV97708.1"/>
    </source>
</evidence>
<protein>
    <recommendedName>
        <fullName evidence="2">DUF4189 domain-containing protein</fullName>
    </recommendedName>
</protein>
<evidence type="ECO:0000259" key="2">
    <source>
        <dbReference type="Pfam" id="PF13827"/>
    </source>
</evidence>
<feature type="chain" id="PRO_5043863145" description="DUF4189 domain-containing protein" evidence="1">
    <location>
        <begin position="28"/>
        <end position="173"/>
    </location>
</feature>
<accession>A0AAU9AIX0</accession>
<dbReference type="EMBL" id="AP014940">
    <property type="protein sequence ID" value="BAV97708.1"/>
    <property type="molecule type" value="Genomic_DNA"/>
</dbReference>
<proteinExistence type="predicted"/>
<dbReference type="AlphaFoldDB" id="A0AAU9AIX0"/>
<dbReference type="KEGG" id="lem:LEN_2221"/>
<dbReference type="InterPro" id="IPR025240">
    <property type="entry name" value="DUF4189"/>
</dbReference>
<keyword evidence="1" id="KW-0732">Signal</keyword>
<reference evidence="3 4" key="1">
    <citation type="journal article" date="2017" name="DNA Res.">
        <title>Complete genome sequence and expression profile of the commercial lytic enzyme producer Lysobacter enzymogenes M497-1.</title>
        <authorList>
            <person name="Takami H."/>
            <person name="Toyoda A."/>
            <person name="Uchiyama I."/>
            <person name="Itoh T."/>
            <person name="Takaki Y."/>
            <person name="Arai W."/>
            <person name="Nishi S."/>
            <person name="Kawai M."/>
            <person name="Shinya K."/>
            <person name="Ikeda H."/>
        </authorList>
    </citation>
    <scope>NUCLEOTIDE SEQUENCE [LARGE SCALE GENOMIC DNA]</scope>
    <source>
        <strain evidence="3 4">M497-1</strain>
    </source>
</reference>
<dbReference type="Proteomes" id="UP000218824">
    <property type="component" value="Chromosome"/>
</dbReference>
<evidence type="ECO:0000256" key="1">
    <source>
        <dbReference type="SAM" id="SignalP"/>
    </source>
</evidence>
<feature type="domain" description="DUF4189" evidence="2">
    <location>
        <begin position="71"/>
        <end position="166"/>
    </location>
</feature>